<dbReference type="EMBL" id="CP016240">
    <property type="protein sequence ID" value="ANQ05947.1"/>
    <property type="molecule type" value="Genomic_DNA"/>
</dbReference>
<sequence>MPKKQGVGRRDDRPIGRRTIIDIHLEVLDECQKEDLHSTKEEFLEILVQEIMGNEFMKKEKVPSSVSGFREEDFVPKEYVPTECAPMVNVPKEEVPSSDCGFREEDIVPKEEVPSSRLWV</sequence>
<proteinExistence type="predicted"/>
<evidence type="ECO:0000259" key="1">
    <source>
        <dbReference type="Pfam" id="PF12879"/>
    </source>
</evidence>
<evidence type="ECO:0000313" key="2">
    <source>
        <dbReference type="EMBL" id="ANQ05947.1"/>
    </source>
</evidence>
<dbReference type="VEuPathDB" id="PlasmoDB:PCOAH_00003400"/>
<accession>A0A1B1DTL3</accession>
<dbReference type="KEGG" id="pcot:PCOAH_00003400"/>
<name>A0A1B1DTL3_9APIC</name>
<keyword evidence="3" id="KW-1185">Reference proteome</keyword>
<organism evidence="2 3">
    <name type="scientific">Plasmodium coatneyi</name>
    <dbReference type="NCBI Taxonomy" id="208452"/>
    <lineage>
        <taxon>Eukaryota</taxon>
        <taxon>Sar</taxon>
        <taxon>Alveolata</taxon>
        <taxon>Apicomplexa</taxon>
        <taxon>Aconoidasida</taxon>
        <taxon>Haemosporida</taxon>
        <taxon>Plasmodiidae</taxon>
        <taxon>Plasmodium</taxon>
    </lineage>
</organism>
<protein>
    <submittedName>
        <fullName evidence="2">SICA antigen</fullName>
    </submittedName>
</protein>
<dbReference type="InterPro" id="IPR024288">
    <property type="entry name" value="SICA_C"/>
</dbReference>
<dbReference type="Proteomes" id="UP000092716">
    <property type="component" value="Chromosome 2"/>
</dbReference>
<dbReference type="OrthoDB" id="5981048at2759"/>
<dbReference type="Pfam" id="PF12879">
    <property type="entry name" value="SICA_C"/>
    <property type="match status" value="1"/>
</dbReference>
<dbReference type="GeneID" id="30907060"/>
<dbReference type="RefSeq" id="XP_019912642.1">
    <property type="nucleotide sequence ID" value="XM_020057155.1"/>
</dbReference>
<gene>
    <name evidence="2" type="ORF">PCOAH_00003400</name>
</gene>
<reference evidence="3" key="1">
    <citation type="submission" date="2016-06" db="EMBL/GenBank/DDBJ databases">
        <title>First high quality genome sequence of Plasmodium coatneyi using continuous long reads from single molecule, real-time sequencing.</title>
        <authorList>
            <person name="Chien J.-T."/>
            <person name="Pakala S.B."/>
            <person name="Geraldo J.A."/>
            <person name="Lapp S.A."/>
            <person name="Barnwell J.W."/>
            <person name="Kissinger J.C."/>
            <person name="Galinski M.R."/>
            <person name="Humphrey J.C."/>
        </authorList>
    </citation>
    <scope>NUCLEOTIDE SEQUENCE [LARGE SCALE GENOMIC DNA]</scope>
    <source>
        <strain evidence="3">Hackeri</strain>
    </source>
</reference>
<feature type="domain" description="Schizont-infected cell agglutination C-terminal" evidence="1">
    <location>
        <begin position="10"/>
        <end position="102"/>
    </location>
</feature>
<dbReference type="AlphaFoldDB" id="A0A1B1DTL3"/>
<evidence type="ECO:0000313" key="3">
    <source>
        <dbReference type="Proteomes" id="UP000092716"/>
    </source>
</evidence>